<evidence type="ECO:0000313" key="3">
    <source>
        <dbReference type="Proteomes" id="UP000654452"/>
    </source>
</evidence>
<comment type="caution">
    <text evidence="2">The sequence shown here is derived from an EMBL/GenBank/DDBJ whole genome shotgun (WGS) entry which is preliminary data.</text>
</comment>
<dbReference type="EMBL" id="JAEPIV010000031">
    <property type="protein sequence ID" value="MBK4722830.1"/>
    <property type="molecule type" value="Genomic_DNA"/>
</dbReference>
<dbReference type="RefSeq" id="WP_200487204.1">
    <property type="nucleotide sequence ID" value="NZ_JAEPIV010000031.1"/>
</dbReference>
<reference evidence="2 3" key="1">
    <citation type="submission" date="2021-01" db="EMBL/GenBank/DDBJ databases">
        <title>Azospirillum sp. YIM DDC1 draft genome.</title>
        <authorList>
            <person name="Wang Y.-X."/>
        </authorList>
    </citation>
    <scope>NUCLEOTIDE SEQUENCE [LARGE SCALE GENOMIC DNA]</scope>
    <source>
        <strain evidence="2 3">YIM DDC1</strain>
    </source>
</reference>
<dbReference type="Proteomes" id="UP000654452">
    <property type="component" value="Unassembled WGS sequence"/>
</dbReference>
<gene>
    <name evidence="2" type="ORF">JJL56_28640</name>
</gene>
<protein>
    <recommendedName>
        <fullName evidence="1">Glycosyltransferase 2-like domain-containing protein</fullName>
    </recommendedName>
</protein>
<proteinExistence type="predicted"/>
<evidence type="ECO:0000313" key="2">
    <source>
        <dbReference type="EMBL" id="MBK4722830.1"/>
    </source>
</evidence>
<dbReference type="Pfam" id="PF00535">
    <property type="entry name" value="Glycos_transf_2"/>
    <property type="match status" value="1"/>
</dbReference>
<name>A0ABS1I6Y0_9PROT</name>
<accession>A0ABS1I6Y0</accession>
<feature type="domain" description="Glycosyltransferase 2-like" evidence="1">
    <location>
        <begin position="75"/>
        <end position="200"/>
    </location>
</feature>
<dbReference type="InterPro" id="IPR001173">
    <property type="entry name" value="Glyco_trans_2-like"/>
</dbReference>
<evidence type="ECO:0000259" key="1">
    <source>
        <dbReference type="Pfam" id="PF00535"/>
    </source>
</evidence>
<dbReference type="SUPFAM" id="SSF53448">
    <property type="entry name" value="Nucleotide-diphospho-sugar transferases"/>
    <property type="match status" value="1"/>
</dbReference>
<organism evidence="2 3">
    <name type="scientific">Azospirillum aestuarii</name>
    <dbReference type="NCBI Taxonomy" id="2802052"/>
    <lineage>
        <taxon>Bacteria</taxon>
        <taxon>Pseudomonadati</taxon>
        <taxon>Pseudomonadota</taxon>
        <taxon>Alphaproteobacteria</taxon>
        <taxon>Rhodospirillales</taxon>
        <taxon>Azospirillaceae</taxon>
        <taxon>Azospirillum</taxon>
    </lineage>
</organism>
<sequence length="668" mass="75020">METMNLDDALESAFALRDQRRLQEAHDRFSEILDRDSGRTIAEINRELLLSEIFVEKALQAGRPCAPRKTTNLLSIGVPVFDRHAEVRQLICELCYQISGLQEFIDVYIHDNSRNPNNEDLVRELGPIFPFLKYKRHHNNVGPDLNIVSLYLEGNSEFQWIIGDDDLLMPGSISYVMDTIKTYRNDKVSNIYLNPINIDFPVRTVKAQRLHHPPSEEERFLLNGDESVHVIGFEYLRVSSQIVRRKPLSLQAQRFALGYFISPLAISLNAACDGKSCYVNRPIMAYRDGDKSAWDRYALEVYYYSAPRLFGNMAWSGQMDAKALDILATNNPAIFANWRNKVDAIVQSKALQGEKRSAVLEAVLEATLSKEAGTNAKTSIDILKYRDAFRPESRNVPQHDYFKLSDDALFMNPTWGHEEIACRFHGIPTYGTSRLSCGLALKAEAAHAVDFIVRWRESDGDGAFKESQFRLEPGAATDAVTDIATDSIYIDLEFSVTMAPGAPNNYNAWCTFQPITLSCFLEETEKPREEREGICVGESPSNPVPGDSSGYFIQTCHGTFLSIGPNGEIMQSKSVNGHSSARAITHNDLPHVAIDSEVLLNECTINHGPLHGYKVSVHKSGKEFSLSKNGNFLCAEADQSAVTRNRENAGLWETFQLIERKPTSHLPL</sequence>
<keyword evidence="3" id="KW-1185">Reference proteome</keyword>
<dbReference type="InterPro" id="IPR029044">
    <property type="entry name" value="Nucleotide-diphossugar_trans"/>
</dbReference>